<dbReference type="PANTHER" id="PTHR37179:SF1">
    <property type="entry name" value="TRANSGLYCOSYLASE"/>
    <property type="match status" value="1"/>
</dbReference>
<dbReference type="InterPro" id="IPR008258">
    <property type="entry name" value="Transglycosylase_SLT_dom_1"/>
</dbReference>
<dbReference type="SUPFAM" id="SSF53955">
    <property type="entry name" value="Lysozyme-like"/>
    <property type="match status" value="2"/>
</dbReference>
<dbReference type="AlphaFoldDB" id="N1QZ24"/>
<dbReference type="EnsemblPlants" id="EMT16513">
    <property type="protein sequence ID" value="EMT16513"/>
    <property type="gene ID" value="F775_22585"/>
</dbReference>
<reference evidence="2" key="1">
    <citation type="submission" date="2015-06" db="UniProtKB">
        <authorList>
            <consortium name="EnsemblPlants"/>
        </authorList>
    </citation>
    <scope>IDENTIFICATION</scope>
</reference>
<name>N1QZ24_AEGTA</name>
<evidence type="ECO:0000313" key="2">
    <source>
        <dbReference type="EnsemblPlants" id="EMT16513"/>
    </source>
</evidence>
<evidence type="ECO:0000259" key="1">
    <source>
        <dbReference type="Pfam" id="PF01464"/>
    </source>
</evidence>
<sequence length="633" mass="70838">MRLTETAIDQYKMPVSFKYWDDCLDPDDMRLMWADPHVVAAITVQRHFKSQLDPVLILLLYVLSLFALVSVIGKYMIGALAEIASGKRLFVDNYDRKTKETKMGIMQVTPEVAQWLGRELGYKNYDIELEDNIDLLYWPFINVYFGAAYAKWLFSCDEKQPDSLNELAPDLLENSSTAGTQLVYWDSKVSVEDLDGMWSQPDVLKEWTNSGERRGNVRFSHDAKKRPYLSRVEVKAVAEIIISRHFSSRGVKPEALAALAEVCSMRFVHGVRSRTGLMGIDYPTAAWLSRDCGYTAYTVSSVDDLYNPFASMYFGAAYLGWLSRYEGRERSHEFIVQAYLAGPDKVNLQETGPYWKKFLEALIHYEDPKKLEDANSLDEWPQMYVHRWIVSGARICKSAATCARHFANKKALPPPRFHRQGFKTTRCGKKGKKVKRRRRLRWRSPRVFTSTEGGLGGSAYDGDFAVELKHGTVVVTKGRDTSVYGDEERDFFTVAMNYGGFSIGSGSESQLRPHFFHTTTFEEAVLQVIDTVNKGRQALCAARPAASSSSSSAAGALRGCQYDPLSYARNFDQSGFGDPDPDADAASLYYSYTFSSRFVLAPGSATSSSTAVAAVVPAPNGLVVASRPTAASH</sequence>
<dbReference type="Gene3D" id="1.10.530.10">
    <property type="match status" value="2"/>
</dbReference>
<dbReference type="PANTHER" id="PTHR37179">
    <property type="entry name" value="TRANSGLYCOSYLASE"/>
    <property type="match status" value="1"/>
</dbReference>
<accession>N1QZ24</accession>
<dbReference type="InterPro" id="IPR023346">
    <property type="entry name" value="Lysozyme-like_dom_sf"/>
</dbReference>
<feature type="domain" description="Transglycosylase SLT" evidence="1">
    <location>
        <begin position="249"/>
        <end position="357"/>
    </location>
</feature>
<dbReference type="Pfam" id="PF01464">
    <property type="entry name" value="SLT"/>
    <property type="match status" value="1"/>
</dbReference>
<proteinExistence type="predicted"/>
<organism evidence="2">
    <name type="scientific">Aegilops tauschii</name>
    <name type="common">Tausch's goatgrass</name>
    <name type="synonym">Aegilops squarrosa</name>
    <dbReference type="NCBI Taxonomy" id="37682"/>
    <lineage>
        <taxon>Eukaryota</taxon>
        <taxon>Viridiplantae</taxon>
        <taxon>Streptophyta</taxon>
        <taxon>Embryophyta</taxon>
        <taxon>Tracheophyta</taxon>
        <taxon>Spermatophyta</taxon>
        <taxon>Magnoliopsida</taxon>
        <taxon>Liliopsida</taxon>
        <taxon>Poales</taxon>
        <taxon>Poaceae</taxon>
        <taxon>BOP clade</taxon>
        <taxon>Pooideae</taxon>
        <taxon>Triticodae</taxon>
        <taxon>Triticeae</taxon>
        <taxon>Triticinae</taxon>
        <taxon>Aegilops</taxon>
    </lineage>
</organism>
<protein>
    <recommendedName>
        <fullName evidence="1">Transglycosylase SLT domain-containing protein</fullName>
    </recommendedName>
</protein>
<dbReference type="CDD" id="cd00254">
    <property type="entry name" value="LT-like"/>
    <property type="match status" value="1"/>
</dbReference>